<dbReference type="OrthoDB" id="1741137at2759"/>
<dbReference type="AlphaFoldDB" id="A0A9D3ZPS6"/>
<proteinExistence type="predicted"/>
<sequence length="59" mass="6686">MKDENEAIMSALNTKIEDLKGELVVCKAIMGKRVLSATLNQRLMSPNQRSLKEQGLRRK</sequence>
<dbReference type="EMBL" id="JAIQCV010000010">
    <property type="protein sequence ID" value="KAH1055883.1"/>
    <property type="molecule type" value="Genomic_DNA"/>
</dbReference>
<dbReference type="Proteomes" id="UP000828251">
    <property type="component" value="Unassembled WGS sequence"/>
</dbReference>
<evidence type="ECO:0000313" key="1">
    <source>
        <dbReference type="EMBL" id="KAH1055883.1"/>
    </source>
</evidence>
<protein>
    <submittedName>
        <fullName evidence="1">Uncharacterized protein</fullName>
    </submittedName>
</protein>
<organism evidence="1 2">
    <name type="scientific">Gossypium stocksii</name>
    <dbReference type="NCBI Taxonomy" id="47602"/>
    <lineage>
        <taxon>Eukaryota</taxon>
        <taxon>Viridiplantae</taxon>
        <taxon>Streptophyta</taxon>
        <taxon>Embryophyta</taxon>
        <taxon>Tracheophyta</taxon>
        <taxon>Spermatophyta</taxon>
        <taxon>Magnoliopsida</taxon>
        <taxon>eudicotyledons</taxon>
        <taxon>Gunneridae</taxon>
        <taxon>Pentapetalae</taxon>
        <taxon>rosids</taxon>
        <taxon>malvids</taxon>
        <taxon>Malvales</taxon>
        <taxon>Malvaceae</taxon>
        <taxon>Malvoideae</taxon>
        <taxon>Gossypium</taxon>
    </lineage>
</organism>
<gene>
    <name evidence="1" type="ORF">J1N35_033948</name>
</gene>
<accession>A0A9D3ZPS6</accession>
<name>A0A9D3ZPS6_9ROSI</name>
<reference evidence="1 2" key="1">
    <citation type="journal article" date="2021" name="Plant Biotechnol. J.">
        <title>Multi-omics assisted identification of the key and species-specific regulatory components of drought-tolerant mechanisms in Gossypium stocksii.</title>
        <authorList>
            <person name="Yu D."/>
            <person name="Ke L."/>
            <person name="Zhang D."/>
            <person name="Wu Y."/>
            <person name="Sun Y."/>
            <person name="Mei J."/>
            <person name="Sun J."/>
            <person name="Sun Y."/>
        </authorList>
    </citation>
    <scope>NUCLEOTIDE SEQUENCE [LARGE SCALE GENOMIC DNA]</scope>
    <source>
        <strain evidence="2">cv. E1</strain>
        <tissue evidence="1">Leaf</tissue>
    </source>
</reference>
<evidence type="ECO:0000313" key="2">
    <source>
        <dbReference type="Proteomes" id="UP000828251"/>
    </source>
</evidence>
<comment type="caution">
    <text evidence="1">The sequence shown here is derived from an EMBL/GenBank/DDBJ whole genome shotgun (WGS) entry which is preliminary data.</text>
</comment>
<keyword evidence="2" id="KW-1185">Reference proteome</keyword>